<dbReference type="AlphaFoldDB" id="A0A9D4B7K3"/>
<keyword evidence="3" id="KW-1185">Reference proteome</keyword>
<protein>
    <submittedName>
        <fullName evidence="2">Uncharacterized protein</fullName>
    </submittedName>
</protein>
<comment type="caution">
    <text evidence="2">The sequence shown here is derived from an EMBL/GenBank/DDBJ whole genome shotgun (WGS) entry which is preliminary data.</text>
</comment>
<evidence type="ECO:0000256" key="1">
    <source>
        <dbReference type="SAM" id="MobiDB-lite"/>
    </source>
</evidence>
<evidence type="ECO:0000313" key="3">
    <source>
        <dbReference type="Proteomes" id="UP000827986"/>
    </source>
</evidence>
<organism evidence="2 3">
    <name type="scientific">Mauremys mutica</name>
    <name type="common">yellowpond turtle</name>
    <dbReference type="NCBI Taxonomy" id="74926"/>
    <lineage>
        <taxon>Eukaryota</taxon>
        <taxon>Metazoa</taxon>
        <taxon>Chordata</taxon>
        <taxon>Craniata</taxon>
        <taxon>Vertebrata</taxon>
        <taxon>Euteleostomi</taxon>
        <taxon>Archelosauria</taxon>
        <taxon>Testudinata</taxon>
        <taxon>Testudines</taxon>
        <taxon>Cryptodira</taxon>
        <taxon>Durocryptodira</taxon>
        <taxon>Testudinoidea</taxon>
        <taxon>Geoemydidae</taxon>
        <taxon>Geoemydinae</taxon>
        <taxon>Mauremys</taxon>
    </lineage>
</organism>
<dbReference type="Proteomes" id="UP000827986">
    <property type="component" value="Unassembled WGS sequence"/>
</dbReference>
<name>A0A9D4B7K3_9SAUR</name>
<proteinExistence type="predicted"/>
<gene>
    <name evidence="2" type="ORF">KIL84_014829</name>
</gene>
<sequence>MFRVPTWKGCVCIGGQEGRGKTQRARIINAQCNPDAQTMSPADLFLSRRFSEIQSADENYQFNRHASCRVTICPRHSATSTAKLPESELKPSVGGLPGMLNLLSSLTAAQCHQQGAGQNHSCAVRNPPGPKAQPRDVQGDWGSGRSHAKQKAGP</sequence>
<reference evidence="2" key="1">
    <citation type="submission" date="2021-09" db="EMBL/GenBank/DDBJ databases">
        <title>The genome of Mauremys mutica provides insights into the evolution of semi-aquatic lifestyle.</title>
        <authorList>
            <person name="Gong S."/>
            <person name="Gao Y."/>
        </authorList>
    </citation>
    <scope>NUCLEOTIDE SEQUENCE</scope>
    <source>
        <strain evidence="2">MM-2020</strain>
        <tissue evidence="2">Muscle</tissue>
    </source>
</reference>
<accession>A0A9D4B7K3</accession>
<dbReference type="EMBL" id="JAHDVG010000465">
    <property type="protein sequence ID" value="KAH1184213.1"/>
    <property type="molecule type" value="Genomic_DNA"/>
</dbReference>
<feature type="region of interest" description="Disordered" evidence="1">
    <location>
        <begin position="118"/>
        <end position="154"/>
    </location>
</feature>
<evidence type="ECO:0000313" key="2">
    <source>
        <dbReference type="EMBL" id="KAH1184213.1"/>
    </source>
</evidence>